<dbReference type="RefSeq" id="WP_148339752.1">
    <property type="nucleotide sequence ID" value="NZ_LR699119.1"/>
</dbReference>
<dbReference type="Proteomes" id="UP000324194">
    <property type="component" value="Chromosome 1"/>
</dbReference>
<gene>
    <name evidence="3" type="ORF">AQUSIP_17650</name>
</gene>
<name>A0A5E4PJ97_9COXI</name>
<feature type="compositionally biased region" description="Low complexity" evidence="2">
    <location>
        <begin position="224"/>
        <end position="247"/>
    </location>
</feature>
<accession>A0A5E4PJ97</accession>
<protein>
    <submittedName>
        <fullName evidence="3">Uncharacterized protein</fullName>
    </submittedName>
</protein>
<reference evidence="3 4" key="1">
    <citation type="submission" date="2019-08" db="EMBL/GenBank/DDBJ databases">
        <authorList>
            <person name="Guy L."/>
        </authorList>
    </citation>
    <scope>NUCLEOTIDE SEQUENCE [LARGE SCALE GENOMIC DNA]</scope>
    <source>
        <strain evidence="3 4">SGT-108</strain>
    </source>
</reference>
<feature type="coiled-coil region" evidence="1">
    <location>
        <begin position="737"/>
        <end position="764"/>
    </location>
</feature>
<proteinExistence type="predicted"/>
<keyword evidence="1" id="KW-0175">Coiled coil</keyword>
<sequence>MDGRSPEKDLFPELSDSINSIYEGMLRQALLIVKESLQKNAPHPDKIINLLHFFNETGFNLSGKVLESQVYPLLYEALIARMEVDREQAEVHSNNLLEMPVQMLSDPGFLNFIQQNSNREKFYYLNLFRLAAAQTITRLDQQVDDPGLIKQILEIPGCLTYLESNESVLYILDEIAMRRSGLAKKKMPDLTVQKVKNKSISQTRIQPLQEGESKKALIPSVSSTSDYLPSRSSSSSSQSVSSNILSSEQEISDHDEEDDFASVQQLYQRWLDSGPARLHDELIQVKSKIEASRDYYLQCGIEETVLEILKDNLLLTAYIHQINQRVASLKESKESVENSSEEIAAVTAAIMKYNKKKFLAIQCRNLVVTLDAIIKNKLTEEAEVKGFIADINKSFKAFGKFRAHYGRYLKLKKTVKKLGGDVLCFSLDGHEKLLDDVVDKLEEELARYPGLKDKIKLGMGGDKQNRPHLVNNLTLLWEMINIHLAAYTRNIETIIYRQLNDLPELQIEFKSFMAGQRAELSEELDAEISLYMSDFHKKKFILSMQKIRSMHDDFYGEKKGFMRLASGMNLAPVLPDSGQVEAKILKTQENVTLFQCQYELMRDFSRIKDKKSKNEKAMKRYLVKLNSNGSKLIERLRDGKPADKKGLSVVSMVRRLSKSHVADNKIRSSSSAVITKQLSTKRNVAPPAELPPVPPAGVRMEKQCDEFLKKIIPLLNKCAGCRDKIEVAIVPIEKGYRQAGTSDLEKMQAQLKVIEENISLIQDHFELLNDRLKINFTEAEAVKLFDNHGNFLRSEIDTLGKFITNPERYFGCLSQYVKINKQLQDYKLRFKKLMATPFNQTEELPSYRVKM</sequence>
<evidence type="ECO:0000313" key="4">
    <source>
        <dbReference type="Proteomes" id="UP000324194"/>
    </source>
</evidence>
<feature type="coiled-coil region" evidence="1">
    <location>
        <begin position="319"/>
        <end position="349"/>
    </location>
</feature>
<dbReference type="AlphaFoldDB" id="A0A5E4PJ97"/>
<organism evidence="3 4">
    <name type="scientific">Aquicella siphonis</name>
    <dbReference type="NCBI Taxonomy" id="254247"/>
    <lineage>
        <taxon>Bacteria</taxon>
        <taxon>Pseudomonadati</taxon>
        <taxon>Pseudomonadota</taxon>
        <taxon>Gammaproteobacteria</taxon>
        <taxon>Legionellales</taxon>
        <taxon>Coxiellaceae</taxon>
        <taxon>Aquicella</taxon>
    </lineage>
</organism>
<dbReference type="KEGG" id="asip:AQUSIP_17650"/>
<feature type="region of interest" description="Disordered" evidence="2">
    <location>
        <begin position="224"/>
        <end position="253"/>
    </location>
</feature>
<evidence type="ECO:0000256" key="1">
    <source>
        <dbReference type="SAM" id="Coils"/>
    </source>
</evidence>
<keyword evidence="4" id="KW-1185">Reference proteome</keyword>
<evidence type="ECO:0000313" key="3">
    <source>
        <dbReference type="EMBL" id="VVC76452.1"/>
    </source>
</evidence>
<dbReference type="EMBL" id="LR699119">
    <property type="protein sequence ID" value="VVC76452.1"/>
    <property type="molecule type" value="Genomic_DNA"/>
</dbReference>
<evidence type="ECO:0000256" key="2">
    <source>
        <dbReference type="SAM" id="MobiDB-lite"/>
    </source>
</evidence>